<name>A0A7X2D396_9PROT</name>
<gene>
    <name evidence="2" type="ORF">GHC57_11450</name>
</gene>
<dbReference type="OrthoDB" id="4134004at1224"/>
<accession>A0A7X2D396</accession>
<dbReference type="PRINTS" id="PR01217">
    <property type="entry name" value="PRICHEXTENSN"/>
</dbReference>
<dbReference type="Gene3D" id="1.25.40.10">
    <property type="entry name" value="Tetratricopeptide repeat domain"/>
    <property type="match status" value="1"/>
</dbReference>
<proteinExistence type="predicted"/>
<feature type="compositionally biased region" description="Low complexity" evidence="1">
    <location>
        <begin position="207"/>
        <end position="225"/>
    </location>
</feature>
<feature type="compositionally biased region" description="Low complexity" evidence="1">
    <location>
        <begin position="345"/>
        <end position="357"/>
    </location>
</feature>
<feature type="compositionally biased region" description="Pro residues" evidence="1">
    <location>
        <begin position="261"/>
        <end position="285"/>
    </location>
</feature>
<dbReference type="Proteomes" id="UP000434582">
    <property type="component" value="Unassembled WGS sequence"/>
</dbReference>
<dbReference type="InterPro" id="IPR011990">
    <property type="entry name" value="TPR-like_helical_dom_sf"/>
</dbReference>
<reference evidence="2 3" key="1">
    <citation type="submission" date="2019-10" db="EMBL/GenBank/DDBJ databases">
        <title>Draft whole-genome sequence of the purple nonsulfur photosynthetic bacterium Roseospira navarrensis DSM 15114.</title>
        <authorList>
            <person name="Kyndt J.A."/>
            <person name="Meyer T.E."/>
        </authorList>
    </citation>
    <scope>NUCLEOTIDE SEQUENCE [LARGE SCALE GENOMIC DNA]</scope>
    <source>
        <strain evidence="2 3">DSM 15114</strain>
    </source>
</reference>
<evidence type="ECO:0008006" key="4">
    <source>
        <dbReference type="Google" id="ProtNLM"/>
    </source>
</evidence>
<feature type="compositionally biased region" description="Low complexity" evidence="1">
    <location>
        <begin position="387"/>
        <end position="404"/>
    </location>
</feature>
<organism evidence="2 3">
    <name type="scientific">Roseospira navarrensis</name>
    <dbReference type="NCBI Taxonomy" id="140058"/>
    <lineage>
        <taxon>Bacteria</taxon>
        <taxon>Pseudomonadati</taxon>
        <taxon>Pseudomonadota</taxon>
        <taxon>Alphaproteobacteria</taxon>
        <taxon>Rhodospirillales</taxon>
        <taxon>Rhodospirillaceae</taxon>
        <taxon>Roseospira</taxon>
    </lineage>
</organism>
<feature type="compositionally biased region" description="Pro residues" evidence="1">
    <location>
        <begin position="241"/>
        <end position="253"/>
    </location>
</feature>
<feature type="compositionally biased region" description="Pro residues" evidence="1">
    <location>
        <begin position="295"/>
        <end position="329"/>
    </location>
</feature>
<dbReference type="Pfam" id="PF14559">
    <property type="entry name" value="TPR_19"/>
    <property type="match status" value="1"/>
</dbReference>
<dbReference type="RefSeq" id="WP_153344313.1">
    <property type="nucleotide sequence ID" value="NZ_WIVE01000034.1"/>
</dbReference>
<sequence length="457" mass="46386">MAAVAATRQRDRAGPAKGRTGVAALRVAVMASALVWSAPTWAQYDHTAAQCLATAPNRAASICTRAFEADRTNGRVAVALAEALKRAGQAERAIQVLDQARAAGAGGADIAHALRIARSYLEEQRFQEQQAAARADTSGAVQLRVERIKCETLSGRAALSACEVALALAPDDAGLRARRDSLRTALGIGRPAAPAVAARPETPAPAAPTRAPARDPAPTPAVSAAPPAPPPRTDHAALGPKPDPFAPVIPAPAPAVAAAPEPAPEPNPEPTPEPAPALIPAPTPPQQQQQAARPDPAPAPEPTPPPQQAAVPDPAPAPDPIPAPTPAPAPVVETPPSDRPPPAAQPADVAPVETAPTPAAPAPSTPSDSVIVLGGVGSGLPRDEVRAAAPSPDAAKPALPDPDASIGAQLATLRDLREQGLLTENEYADRRQAILRRAFGRVDDDAPSPSGTAPAVQ</sequence>
<comment type="caution">
    <text evidence="2">The sequence shown here is derived from an EMBL/GenBank/DDBJ whole genome shotgun (WGS) entry which is preliminary data.</text>
</comment>
<feature type="compositionally biased region" description="Low complexity" evidence="1">
    <location>
        <begin position="192"/>
        <end position="201"/>
    </location>
</feature>
<keyword evidence="3" id="KW-1185">Reference proteome</keyword>
<feature type="region of interest" description="Disordered" evidence="1">
    <location>
        <begin position="192"/>
        <end position="406"/>
    </location>
</feature>
<protein>
    <recommendedName>
        <fullName evidence="4">SHOCT domain-containing protein</fullName>
    </recommendedName>
</protein>
<evidence type="ECO:0000313" key="2">
    <source>
        <dbReference type="EMBL" id="MQX37134.1"/>
    </source>
</evidence>
<evidence type="ECO:0000313" key="3">
    <source>
        <dbReference type="Proteomes" id="UP000434582"/>
    </source>
</evidence>
<dbReference type="EMBL" id="WIVE01000034">
    <property type="protein sequence ID" value="MQX37134.1"/>
    <property type="molecule type" value="Genomic_DNA"/>
</dbReference>
<dbReference type="AlphaFoldDB" id="A0A7X2D396"/>
<evidence type="ECO:0000256" key="1">
    <source>
        <dbReference type="SAM" id="MobiDB-lite"/>
    </source>
</evidence>